<dbReference type="Proteomes" id="UP000716291">
    <property type="component" value="Unassembled WGS sequence"/>
</dbReference>
<evidence type="ECO:0000313" key="2">
    <source>
        <dbReference type="Proteomes" id="UP000716291"/>
    </source>
</evidence>
<evidence type="ECO:0008006" key="3">
    <source>
        <dbReference type="Google" id="ProtNLM"/>
    </source>
</evidence>
<proteinExistence type="predicted"/>
<dbReference type="Gene3D" id="2.40.50.100">
    <property type="match status" value="1"/>
</dbReference>
<dbReference type="EMBL" id="JAANQT010009501">
    <property type="protein sequence ID" value="KAG1277088.1"/>
    <property type="molecule type" value="Genomic_DNA"/>
</dbReference>
<sequence>MATVSAKITGKVREVMIEEGMRVEQGQIMATLDPIDADAQRSLYAAQQDLIALQQQEAGNRVTLFKVRGGGADAR</sequence>
<accession>A0A9P7BJ19</accession>
<dbReference type="SUPFAM" id="SSF56954">
    <property type="entry name" value="Outer membrane efflux proteins (OEP)"/>
    <property type="match status" value="1"/>
</dbReference>
<keyword evidence="2" id="KW-1185">Reference proteome</keyword>
<reference evidence="1" key="1">
    <citation type="journal article" date="2020" name="Microb. Genom.">
        <title>Genetic diversity of clinical and environmental Mucorales isolates obtained from an investigation of mucormycosis cases among solid organ transplant recipients.</title>
        <authorList>
            <person name="Nguyen M.H."/>
            <person name="Kaul D."/>
            <person name="Muto C."/>
            <person name="Cheng S.J."/>
            <person name="Richter R.A."/>
            <person name="Bruno V.M."/>
            <person name="Liu G."/>
            <person name="Beyhan S."/>
            <person name="Sundermann A.J."/>
            <person name="Mounaud S."/>
            <person name="Pasculle A.W."/>
            <person name="Nierman W.C."/>
            <person name="Driscoll E."/>
            <person name="Cumbie R."/>
            <person name="Clancy C.J."/>
            <person name="Dupont C.L."/>
        </authorList>
    </citation>
    <scope>NUCLEOTIDE SEQUENCE</scope>
    <source>
        <strain evidence="1">GL11</strain>
    </source>
</reference>
<gene>
    <name evidence="1" type="ORF">G6F64_014750</name>
</gene>
<evidence type="ECO:0000313" key="1">
    <source>
        <dbReference type="EMBL" id="KAG1277088.1"/>
    </source>
</evidence>
<dbReference type="AlphaFoldDB" id="A0A9P7BJ19"/>
<comment type="caution">
    <text evidence="1">The sequence shown here is derived from an EMBL/GenBank/DDBJ whole genome shotgun (WGS) entry which is preliminary data.</text>
</comment>
<name>A0A9P7BJ19_RHIOR</name>
<organism evidence="1 2">
    <name type="scientific">Rhizopus oryzae</name>
    <name type="common">Mucormycosis agent</name>
    <name type="synonym">Rhizopus arrhizus var. delemar</name>
    <dbReference type="NCBI Taxonomy" id="64495"/>
    <lineage>
        <taxon>Eukaryota</taxon>
        <taxon>Fungi</taxon>
        <taxon>Fungi incertae sedis</taxon>
        <taxon>Mucoromycota</taxon>
        <taxon>Mucoromycotina</taxon>
        <taxon>Mucoromycetes</taxon>
        <taxon>Mucorales</taxon>
        <taxon>Mucorineae</taxon>
        <taxon>Rhizopodaceae</taxon>
        <taxon>Rhizopus</taxon>
    </lineage>
</organism>
<protein>
    <recommendedName>
        <fullName evidence="3">Membrane fusion protein biotin-lipoyl like domain-containing protein</fullName>
    </recommendedName>
</protein>
<dbReference type="Gene3D" id="1.20.1600.10">
    <property type="entry name" value="Outer membrane efflux proteins (OEP)"/>
    <property type="match status" value="1"/>
</dbReference>